<dbReference type="InterPro" id="IPR011006">
    <property type="entry name" value="CheY-like_superfamily"/>
</dbReference>
<dbReference type="Gene3D" id="3.40.50.2300">
    <property type="match status" value="1"/>
</dbReference>
<dbReference type="PROSITE" id="PS50110">
    <property type="entry name" value="RESPONSE_REGULATORY"/>
    <property type="match status" value="1"/>
</dbReference>
<gene>
    <name evidence="6" type="ORF">GCM10009846_16150</name>
</gene>
<keyword evidence="3" id="KW-0902">Two-component regulatory system</keyword>
<dbReference type="SMART" id="SM00448">
    <property type="entry name" value="REC"/>
    <property type="match status" value="1"/>
</dbReference>
<feature type="domain" description="Response regulatory" evidence="5">
    <location>
        <begin position="7"/>
        <end position="122"/>
    </location>
</feature>
<evidence type="ECO:0000256" key="2">
    <source>
        <dbReference type="ARBA" id="ARBA00022833"/>
    </source>
</evidence>
<dbReference type="InterPro" id="IPR003737">
    <property type="entry name" value="GlcNAc_PI_deacetylase-related"/>
</dbReference>
<dbReference type="Proteomes" id="UP001501599">
    <property type="component" value="Unassembled WGS sequence"/>
</dbReference>
<dbReference type="RefSeq" id="WP_344342482.1">
    <property type="nucleotide sequence ID" value="NZ_BAAAQT010000005.1"/>
</dbReference>
<dbReference type="InterPro" id="IPR001789">
    <property type="entry name" value="Sig_transdc_resp-reg_receiver"/>
</dbReference>
<dbReference type="PANTHER" id="PTHR44591">
    <property type="entry name" value="STRESS RESPONSE REGULATOR PROTEIN 1"/>
    <property type="match status" value="1"/>
</dbReference>
<protein>
    <recommendedName>
        <fullName evidence="5">Response regulatory domain-containing protein</fullName>
    </recommendedName>
</protein>
<dbReference type="InterPro" id="IPR050595">
    <property type="entry name" value="Bact_response_regulator"/>
</dbReference>
<reference evidence="7" key="1">
    <citation type="journal article" date="2019" name="Int. J. Syst. Evol. Microbiol.">
        <title>The Global Catalogue of Microorganisms (GCM) 10K type strain sequencing project: providing services to taxonomists for standard genome sequencing and annotation.</title>
        <authorList>
            <consortium name="The Broad Institute Genomics Platform"/>
            <consortium name="The Broad Institute Genome Sequencing Center for Infectious Disease"/>
            <person name="Wu L."/>
            <person name="Ma J."/>
        </authorList>
    </citation>
    <scope>NUCLEOTIDE SEQUENCE [LARGE SCALE GENOMIC DNA]</scope>
    <source>
        <strain evidence="7">JCM 16026</strain>
    </source>
</reference>
<dbReference type="Pfam" id="PF02585">
    <property type="entry name" value="PIG-L"/>
    <property type="match status" value="1"/>
</dbReference>
<evidence type="ECO:0000313" key="6">
    <source>
        <dbReference type="EMBL" id="GAA2173579.1"/>
    </source>
</evidence>
<evidence type="ECO:0000256" key="1">
    <source>
        <dbReference type="ARBA" id="ARBA00022553"/>
    </source>
</evidence>
<accession>A0ABP5MKK0</accession>
<organism evidence="6 7">
    <name type="scientific">Agrococcus versicolor</name>
    <dbReference type="NCBI Taxonomy" id="501482"/>
    <lineage>
        <taxon>Bacteria</taxon>
        <taxon>Bacillati</taxon>
        <taxon>Actinomycetota</taxon>
        <taxon>Actinomycetes</taxon>
        <taxon>Micrococcales</taxon>
        <taxon>Microbacteriaceae</taxon>
        <taxon>Agrococcus</taxon>
    </lineage>
</organism>
<dbReference type="SUPFAM" id="SSF52172">
    <property type="entry name" value="CheY-like"/>
    <property type="match status" value="1"/>
</dbReference>
<evidence type="ECO:0000259" key="5">
    <source>
        <dbReference type="PROSITE" id="PS50110"/>
    </source>
</evidence>
<sequence>MAPEPYRILVVEDDVDVALYVRVVLERAGDMAVEVHHHGRDVVDHVRRLQPHVIVTDLELPGVHGLEIVHAVREVEPELPIVVMTAHASVDYAVRALRDGVSEFLQKPLDSAALVDVVRRLAIAHEEQRTRSRRSILAVGAHPDDVEIGVGGTLAAHAAAGDAITVLTLSRGARGGVADERQHEALASAELIGARLFLEDLVDTHIPATDPTVGIIERVVAASQPDVVYTHSSHDRHQDHRAVHEATLIATRGVAEVACYQSPSSTIDFRPSRFVTIDEHVDAKLALLECFASQGSIRDYLDPDFVVATARYWSRFGTGRACEPLEIVRDAGGVQSVARAAHRASRTRQEPA</sequence>
<proteinExistence type="predicted"/>
<dbReference type="Pfam" id="PF00072">
    <property type="entry name" value="Response_reg"/>
    <property type="match status" value="1"/>
</dbReference>
<feature type="modified residue" description="4-aspartylphosphate" evidence="4">
    <location>
        <position position="57"/>
    </location>
</feature>
<evidence type="ECO:0000256" key="3">
    <source>
        <dbReference type="ARBA" id="ARBA00023012"/>
    </source>
</evidence>
<keyword evidence="7" id="KW-1185">Reference proteome</keyword>
<dbReference type="InterPro" id="IPR024078">
    <property type="entry name" value="LmbE-like_dom_sf"/>
</dbReference>
<dbReference type="Gene3D" id="3.40.50.10320">
    <property type="entry name" value="LmbE-like"/>
    <property type="match status" value="1"/>
</dbReference>
<keyword evidence="1 4" id="KW-0597">Phosphoprotein</keyword>
<dbReference type="PANTHER" id="PTHR44591:SF14">
    <property type="entry name" value="PROTEIN PILG"/>
    <property type="match status" value="1"/>
</dbReference>
<evidence type="ECO:0000256" key="4">
    <source>
        <dbReference type="PROSITE-ProRule" id="PRU00169"/>
    </source>
</evidence>
<dbReference type="SUPFAM" id="SSF102588">
    <property type="entry name" value="LmbE-like"/>
    <property type="match status" value="1"/>
</dbReference>
<comment type="caution">
    <text evidence="6">The sequence shown here is derived from an EMBL/GenBank/DDBJ whole genome shotgun (WGS) entry which is preliminary data.</text>
</comment>
<evidence type="ECO:0000313" key="7">
    <source>
        <dbReference type="Proteomes" id="UP001501599"/>
    </source>
</evidence>
<name>A0ABP5MKK0_9MICO</name>
<dbReference type="EMBL" id="BAAAQT010000005">
    <property type="protein sequence ID" value="GAA2173579.1"/>
    <property type="molecule type" value="Genomic_DNA"/>
</dbReference>
<keyword evidence="2" id="KW-0862">Zinc</keyword>